<keyword evidence="1" id="KW-0812">Transmembrane</keyword>
<evidence type="ECO:0000256" key="1">
    <source>
        <dbReference type="SAM" id="Phobius"/>
    </source>
</evidence>
<gene>
    <name evidence="2" type="ORF">RBR11_15150</name>
</gene>
<comment type="caution">
    <text evidence="2">The sequence shown here is derived from an EMBL/GenBank/DDBJ whole genome shotgun (WGS) entry which is preliminary data.</text>
</comment>
<evidence type="ECO:0000313" key="2">
    <source>
        <dbReference type="EMBL" id="MDQ4215253.1"/>
    </source>
</evidence>
<organism evidence="2 3">
    <name type="scientific">Microbacterium capsulatum</name>
    <dbReference type="NCBI Taxonomy" id="3041921"/>
    <lineage>
        <taxon>Bacteria</taxon>
        <taxon>Bacillati</taxon>
        <taxon>Actinomycetota</taxon>
        <taxon>Actinomycetes</taxon>
        <taxon>Micrococcales</taxon>
        <taxon>Microbacteriaceae</taxon>
        <taxon>Microbacterium</taxon>
    </lineage>
</organism>
<protein>
    <submittedName>
        <fullName evidence="2">Uncharacterized protein</fullName>
    </submittedName>
</protein>
<dbReference type="EMBL" id="JAVFCB010000009">
    <property type="protein sequence ID" value="MDQ4215253.1"/>
    <property type="molecule type" value="Genomic_DNA"/>
</dbReference>
<proteinExistence type="predicted"/>
<keyword evidence="3" id="KW-1185">Reference proteome</keyword>
<dbReference type="Proteomes" id="UP001230289">
    <property type="component" value="Unassembled WGS sequence"/>
</dbReference>
<name>A0ABU0XL06_9MICO</name>
<dbReference type="RefSeq" id="WP_308490207.1">
    <property type="nucleotide sequence ID" value="NZ_JAVFCB010000009.1"/>
</dbReference>
<accession>A0ABU0XL06</accession>
<reference evidence="2 3" key="1">
    <citation type="submission" date="2023-08" db="EMBL/GenBank/DDBJ databases">
        <title>Microbacterium sp. nov., isolated from a waste landfill.</title>
        <authorList>
            <person name="Wen W."/>
        </authorList>
    </citation>
    <scope>NUCLEOTIDE SEQUENCE [LARGE SCALE GENOMIC DNA]</scope>
    <source>
        <strain evidence="2 3">ASV81</strain>
    </source>
</reference>
<sequence length="179" mass="19783">MKQFARRASIALPIPVVIVVLIPGPVSAKVFAIFGVALILLLVQAMEWAVISKRKENGYDRRVPLRDQVEEDVRHLRTAGDMWISHRGDRTAFRSAAHVDQRVENLKSTAEGRVALTALLRDSSPVVQLIAAEAVVEWDAAAARDAAEEVLCEPAYYDWILQRAATDLAQWTEHGSGTS</sequence>
<evidence type="ECO:0000313" key="3">
    <source>
        <dbReference type="Proteomes" id="UP001230289"/>
    </source>
</evidence>
<feature type="transmembrane region" description="Helical" evidence="1">
    <location>
        <begin position="30"/>
        <end position="51"/>
    </location>
</feature>
<keyword evidence="1" id="KW-1133">Transmembrane helix</keyword>
<keyword evidence="1" id="KW-0472">Membrane</keyword>
<feature type="transmembrane region" description="Helical" evidence="1">
    <location>
        <begin position="7"/>
        <end position="24"/>
    </location>
</feature>